<keyword evidence="9" id="KW-0067">ATP-binding</keyword>
<comment type="catalytic activity">
    <reaction evidence="1">
        <text>ATP + protein L-histidine = ADP + protein N-phospho-L-histidine.</text>
        <dbReference type="EC" id="2.7.13.3"/>
    </reaction>
</comment>
<keyword evidence="4" id="KW-0808">Transferase</keyword>
<keyword evidence="3" id="KW-0597">Phosphoprotein</keyword>
<dbReference type="PANTHER" id="PTHR43047:SF72">
    <property type="entry name" value="OSMOSENSING HISTIDINE PROTEIN KINASE SLN1"/>
    <property type="match status" value="1"/>
</dbReference>
<dbReference type="Gene3D" id="3.30.450.20">
    <property type="entry name" value="PAS domain"/>
    <property type="match status" value="2"/>
</dbReference>
<dbReference type="InterPro" id="IPR036890">
    <property type="entry name" value="HATPase_C_sf"/>
</dbReference>
<dbReference type="Pfam" id="PF12860">
    <property type="entry name" value="PAS_7"/>
    <property type="match status" value="1"/>
</dbReference>
<dbReference type="Pfam" id="PF08447">
    <property type="entry name" value="PAS_3"/>
    <property type="match status" value="1"/>
</dbReference>
<dbReference type="EC" id="2.7.13.3" evidence="2"/>
<evidence type="ECO:0000259" key="8">
    <source>
        <dbReference type="PROSITE" id="PS50109"/>
    </source>
</evidence>
<dbReference type="PRINTS" id="PR00344">
    <property type="entry name" value="BCTRLSENSOR"/>
</dbReference>
<dbReference type="Pfam" id="PF02518">
    <property type="entry name" value="HATPase_c"/>
    <property type="match status" value="1"/>
</dbReference>
<dbReference type="SUPFAM" id="SSF55785">
    <property type="entry name" value="PYP-like sensor domain (PAS domain)"/>
    <property type="match status" value="2"/>
</dbReference>
<dbReference type="Gene3D" id="3.30.565.10">
    <property type="entry name" value="Histidine kinase-like ATPase, C-terminal domain"/>
    <property type="match status" value="1"/>
</dbReference>
<feature type="coiled-coil region" evidence="6">
    <location>
        <begin position="345"/>
        <end position="372"/>
    </location>
</feature>
<dbReference type="GO" id="GO:0005524">
    <property type="term" value="F:ATP binding"/>
    <property type="evidence" value="ECO:0007669"/>
    <property type="project" value="UniProtKB-KW"/>
</dbReference>
<evidence type="ECO:0000313" key="9">
    <source>
        <dbReference type="EMBL" id="MFD0986791.1"/>
    </source>
</evidence>
<keyword evidence="9" id="KW-0547">Nucleotide-binding</keyword>
<dbReference type="Pfam" id="PF00512">
    <property type="entry name" value="HisKA"/>
    <property type="match status" value="1"/>
</dbReference>
<organism evidence="9 10">
    <name type="scientific">Methyloligella solikamskensis</name>
    <dbReference type="NCBI Taxonomy" id="1177756"/>
    <lineage>
        <taxon>Bacteria</taxon>
        <taxon>Pseudomonadati</taxon>
        <taxon>Pseudomonadota</taxon>
        <taxon>Alphaproteobacteria</taxon>
        <taxon>Hyphomicrobiales</taxon>
        <taxon>Hyphomicrobiaceae</taxon>
        <taxon>Methyloligella</taxon>
    </lineage>
</organism>
<reference evidence="10" key="1">
    <citation type="journal article" date="2019" name="Int. J. Syst. Evol. Microbiol.">
        <title>The Global Catalogue of Microorganisms (GCM) 10K type strain sequencing project: providing services to taxonomists for standard genome sequencing and annotation.</title>
        <authorList>
            <consortium name="The Broad Institute Genomics Platform"/>
            <consortium name="The Broad Institute Genome Sequencing Center for Infectious Disease"/>
            <person name="Wu L."/>
            <person name="Ma J."/>
        </authorList>
    </citation>
    <scope>NUCLEOTIDE SEQUENCE [LARGE SCALE GENOMIC DNA]</scope>
    <source>
        <strain evidence="10">CCUG 61697</strain>
    </source>
</reference>
<dbReference type="RefSeq" id="WP_379087573.1">
    <property type="nucleotide sequence ID" value="NZ_JBHTJO010000001.1"/>
</dbReference>
<dbReference type="PANTHER" id="PTHR43047">
    <property type="entry name" value="TWO-COMPONENT HISTIDINE PROTEIN KINASE"/>
    <property type="match status" value="1"/>
</dbReference>
<dbReference type="CDD" id="cd00082">
    <property type="entry name" value="HisKA"/>
    <property type="match status" value="1"/>
</dbReference>
<evidence type="ECO:0000256" key="2">
    <source>
        <dbReference type="ARBA" id="ARBA00012438"/>
    </source>
</evidence>
<keyword evidence="7" id="KW-0812">Transmembrane</keyword>
<dbReference type="SMART" id="SM00388">
    <property type="entry name" value="HisKA"/>
    <property type="match status" value="1"/>
</dbReference>
<keyword evidence="10" id="KW-1185">Reference proteome</keyword>
<dbReference type="Proteomes" id="UP001597102">
    <property type="component" value="Unassembled WGS sequence"/>
</dbReference>
<dbReference type="InterPro" id="IPR036097">
    <property type="entry name" value="HisK_dim/P_sf"/>
</dbReference>
<dbReference type="InterPro" id="IPR003661">
    <property type="entry name" value="HisK_dim/P_dom"/>
</dbReference>
<evidence type="ECO:0000256" key="5">
    <source>
        <dbReference type="ARBA" id="ARBA00022777"/>
    </source>
</evidence>
<evidence type="ECO:0000256" key="3">
    <source>
        <dbReference type="ARBA" id="ARBA00022553"/>
    </source>
</evidence>
<evidence type="ECO:0000256" key="1">
    <source>
        <dbReference type="ARBA" id="ARBA00000085"/>
    </source>
</evidence>
<gene>
    <name evidence="9" type="ORF">ACFQ2F_06730</name>
</gene>
<evidence type="ECO:0000313" key="10">
    <source>
        <dbReference type="Proteomes" id="UP001597102"/>
    </source>
</evidence>
<protein>
    <recommendedName>
        <fullName evidence="2">histidine kinase</fullName>
        <ecNumber evidence="2">2.7.13.3</ecNumber>
    </recommendedName>
</protein>
<dbReference type="CDD" id="cd00130">
    <property type="entry name" value="PAS"/>
    <property type="match status" value="1"/>
</dbReference>
<keyword evidence="7" id="KW-1133">Transmembrane helix</keyword>
<dbReference type="NCBIfam" id="TIGR00229">
    <property type="entry name" value="sensory_box"/>
    <property type="match status" value="1"/>
</dbReference>
<evidence type="ECO:0000256" key="6">
    <source>
        <dbReference type="SAM" id="Coils"/>
    </source>
</evidence>
<dbReference type="InterPro" id="IPR005467">
    <property type="entry name" value="His_kinase_dom"/>
</dbReference>
<dbReference type="InterPro" id="IPR035965">
    <property type="entry name" value="PAS-like_dom_sf"/>
</dbReference>
<dbReference type="CDD" id="cd16922">
    <property type="entry name" value="HATPase_EvgS-ArcB-TorS-like"/>
    <property type="match status" value="1"/>
</dbReference>
<accession>A0ABW3J930</accession>
<dbReference type="SUPFAM" id="SSF55874">
    <property type="entry name" value="ATPase domain of HSP90 chaperone/DNA topoisomerase II/histidine kinase"/>
    <property type="match status" value="1"/>
</dbReference>
<dbReference type="InterPro" id="IPR003594">
    <property type="entry name" value="HATPase_dom"/>
</dbReference>
<dbReference type="SMART" id="SM00387">
    <property type="entry name" value="HATPase_c"/>
    <property type="match status" value="1"/>
</dbReference>
<feature type="coiled-coil region" evidence="6">
    <location>
        <begin position="484"/>
        <end position="521"/>
    </location>
</feature>
<evidence type="ECO:0000256" key="7">
    <source>
        <dbReference type="SAM" id="Phobius"/>
    </source>
</evidence>
<comment type="caution">
    <text evidence="9">The sequence shown here is derived from an EMBL/GenBank/DDBJ whole genome shotgun (WGS) entry which is preliminary data.</text>
</comment>
<dbReference type="InterPro" id="IPR004358">
    <property type="entry name" value="Sig_transdc_His_kin-like_C"/>
</dbReference>
<dbReference type="SUPFAM" id="SSF47384">
    <property type="entry name" value="Homodimeric domain of signal transducing histidine kinase"/>
    <property type="match status" value="1"/>
</dbReference>
<dbReference type="PROSITE" id="PS50109">
    <property type="entry name" value="HIS_KIN"/>
    <property type="match status" value="1"/>
</dbReference>
<name>A0ABW3J930_9HYPH</name>
<dbReference type="Gene3D" id="1.10.287.130">
    <property type="match status" value="1"/>
</dbReference>
<keyword evidence="7" id="KW-0472">Membrane</keyword>
<evidence type="ECO:0000256" key="4">
    <source>
        <dbReference type="ARBA" id="ARBA00022679"/>
    </source>
</evidence>
<keyword evidence="5" id="KW-0418">Kinase</keyword>
<dbReference type="InterPro" id="IPR013655">
    <property type="entry name" value="PAS_fold_3"/>
</dbReference>
<proteinExistence type="predicted"/>
<keyword evidence="6" id="KW-0175">Coiled coil</keyword>
<dbReference type="EMBL" id="JBHTJO010000001">
    <property type="protein sequence ID" value="MFD0986791.1"/>
    <property type="molecule type" value="Genomic_DNA"/>
</dbReference>
<sequence length="765" mass="84029">MSRARSAREDAYALAEPLLKAIRDALPRQLLSAEFLRRSAPYLTAIFVILAGIGAAFQMGDGREAALQSAKQTLQLYADLTAENLKGETPKTDDAWQASLASALQTGATLNDRHVVLADETGKIRGEAPLEPGGPEDILSYIGSGQPITTFGATAGVMELTLTDGTEAIATIRNLARPKAQLLAFQPIETALAPWSANRNVEITILLCGGLLLLLLSGALLLPRRAAAEEEPDVLVEELGARLPGCGLWRWNLESGDVHWSPAMYEMLGLKPSSHPLPAQVFAHAVHPGDNFHQRIGALMENGETAIDETLRLRHRDGSWVEVALRGHLTEDRDTGDAQLTAFAMRSKESAVKEAAEANARLRDAIETISEAFVLWDDRNRLVMCNSKYKQFHGLPDDVLNKGTPYETVIGAACEPVVRKRITVDRQQNGSRTYEAQLEDGRWLHINEGRTRDGGYVSIGTDITQLKRNEQLLADKESRLRSSVAELHLSRRELEQQKQRLVDLAEKYALEKNRAEAANRAKSEFLANISHELRTPLNAVIGFSEVMQSELFGPLGHAKYHEYAQDIFESGSFLLDVINDILDMSKIEAGRLVLETERVDLVDLVGESMKVVSKAAEARGLTLNRHGPETFFIKADRRAVKQVFLNLLSNAVKFSREGGLVDVRLAQHRGEARITIQDTGIGIAEEDISKLGRPFEQVENQLSKSHQGSGLGLAISRALVELHGGNLEIKSRAGEGTQVIFTLPLRSQQPSLPLEKPDSRQNASA</sequence>
<feature type="transmembrane region" description="Helical" evidence="7">
    <location>
        <begin position="40"/>
        <end position="57"/>
    </location>
</feature>
<feature type="domain" description="Histidine kinase" evidence="8">
    <location>
        <begin position="528"/>
        <end position="747"/>
    </location>
</feature>
<dbReference type="InterPro" id="IPR000014">
    <property type="entry name" value="PAS"/>
</dbReference>